<sequence length="426" mass="48224">MPTTKDTLFNIPHLRFLEISGTSDYQGQPIGVRYSPKEQQAWRTDIDDTEVTVLAARLKELDAALSSKDEKTQARINKLTYVKNKLQSDFNSLQSSQEIHKTYILPWSKPDLSQQHWLLDLEQNILHVCIELRNENRGELWLVLDATELQAFRKALARSLLFEASGAFLVSLVLIYWVTLWIVSPLKRLANSMKSDVEDIRLNIPKEVQRDDEIGDLARSYMSLIQKIENQLGVLQQQTDTDPLTGLGSRYKYSRDGKAFLMHHLSHGRYVGYMVCDIDNFKAYNDLYGHIAGDNALCMVASVIGEQVKGQGFAVRLGGEEFVVVIEANTSHEIEEVAKRIHHAIEDLSILHRGNPPFNRVTISIGSIAIAPTQQDFDGEALLAEAFDAADVHLYHCKTNGRNKSHHQEVTTGELLDITVEKQCRE</sequence>
<dbReference type="InterPro" id="IPR000160">
    <property type="entry name" value="GGDEF_dom"/>
</dbReference>
<evidence type="ECO:0000313" key="5">
    <source>
        <dbReference type="EMBL" id="GAL26822.1"/>
    </source>
</evidence>
<feature type="domain" description="GGDEF" evidence="4">
    <location>
        <begin position="269"/>
        <end position="410"/>
    </location>
</feature>
<accession>A0ABQ0JDI0</accession>
<comment type="caution">
    <text evidence="5">The sequence shown here is derived from an EMBL/GenBank/DDBJ whole genome shotgun (WGS) entry which is preliminary data.</text>
</comment>
<dbReference type="Pfam" id="PF00990">
    <property type="entry name" value="GGDEF"/>
    <property type="match status" value="1"/>
</dbReference>
<dbReference type="EMBL" id="BBMS01000022">
    <property type="protein sequence ID" value="GAL26822.1"/>
    <property type="molecule type" value="Genomic_DNA"/>
</dbReference>
<comment type="catalytic activity">
    <reaction evidence="2">
        <text>2 GTP = 3',3'-c-di-GMP + 2 diphosphate</text>
        <dbReference type="Rhea" id="RHEA:24898"/>
        <dbReference type="ChEBI" id="CHEBI:33019"/>
        <dbReference type="ChEBI" id="CHEBI:37565"/>
        <dbReference type="ChEBI" id="CHEBI:58805"/>
        <dbReference type="EC" id="2.7.7.65"/>
    </reaction>
</comment>
<dbReference type="SMART" id="SM00267">
    <property type="entry name" value="GGDEF"/>
    <property type="match status" value="1"/>
</dbReference>
<gene>
    <name evidence="5" type="ORF">JCM19239_38</name>
</gene>
<organism evidence="5 6">
    <name type="scientific">Vibrio variabilis</name>
    <dbReference type="NCBI Taxonomy" id="990271"/>
    <lineage>
        <taxon>Bacteria</taxon>
        <taxon>Pseudomonadati</taxon>
        <taxon>Pseudomonadota</taxon>
        <taxon>Gammaproteobacteria</taxon>
        <taxon>Vibrionales</taxon>
        <taxon>Vibrionaceae</taxon>
        <taxon>Vibrio</taxon>
    </lineage>
</organism>
<protein>
    <recommendedName>
        <fullName evidence="1">diguanylate cyclase</fullName>
        <ecNumber evidence="1">2.7.7.65</ecNumber>
    </recommendedName>
</protein>
<dbReference type="InterPro" id="IPR029787">
    <property type="entry name" value="Nucleotide_cyclase"/>
</dbReference>
<dbReference type="CDD" id="cd06225">
    <property type="entry name" value="HAMP"/>
    <property type="match status" value="1"/>
</dbReference>
<proteinExistence type="predicted"/>
<dbReference type="SUPFAM" id="SSF55073">
    <property type="entry name" value="Nucleotide cyclase"/>
    <property type="match status" value="1"/>
</dbReference>
<evidence type="ECO:0000256" key="3">
    <source>
        <dbReference type="SAM" id="Phobius"/>
    </source>
</evidence>
<name>A0ABQ0JDI0_9VIBR</name>
<dbReference type="Proteomes" id="UP000029223">
    <property type="component" value="Unassembled WGS sequence"/>
</dbReference>
<evidence type="ECO:0000313" key="6">
    <source>
        <dbReference type="Proteomes" id="UP000029223"/>
    </source>
</evidence>
<dbReference type="Gene3D" id="3.30.70.270">
    <property type="match status" value="1"/>
</dbReference>
<keyword evidence="3" id="KW-0812">Transmembrane</keyword>
<dbReference type="PANTHER" id="PTHR45138:SF9">
    <property type="entry name" value="DIGUANYLATE CYCLASE DGCM-RELATED"/>
    <property type="match status" value="1"/>
</dbReference>
<dbReference type="PROSITE" id="PS50887">
    <property type="entry name" value="GGDEF"/>
    <property type="match status" value="1"/>
</dbReference>
<dbReference type="InterPro" id="IPR043128">
    <property type="entry name" value="Rev_trsase/Diguanyl_cyclase"/>
</dbReference>
<dbReference type="NCBIfam" id="TIGR00254">
    <property type="entry name" value="GGDEF"/>
    <property type="match status" value="1"/>
</dbReference>
<dbReference type="CDD" id="cd01949">
    <property type="entry name" value="GGDEF"/>
    <property type="match status" value="1"/>
</dbReference>
<keyword evidence="6" id="KW-1185">Reference proteome</keyword>
<evidence type="ECO:0000256" key="1">
    <source>
        <dbReference type="ARBA" id="ARBA00012528"/>
    </source>
</evidence>
<reference evidence="6" key="1">
    <citation type="submission" date="2014-09" db="EMBL/GenBank/DDBJ databases">
        <title>Vibrio variabilis JCM 19239. (C206) whole genome shotgun sequence.</title>
        <authorList>
            <person name="Sawabe T."/>
            <person name="Meirelles P."/>
            <person name="Nakanishi M."/>
            <person name="Sayaka M."/>
            <person name="Hattori M."/>
            <person name="Ohkuma M."/>
        </authorList>
    </citation>
    <scope>NUCLEOTIDE SEQUENCE [LARGE SCALE GENOMIC DNA]</scope>
    <source>
        <strain evidence="6">JCM 19239</strain>
    </source>
</reference>
<dbReference type="Gene3D" id="6.10.340.10">
    <property type="match status" value="1"/>
</dbReference>
<evidence type="ECO:0000259" key="4">
    <source>
        <dbReference type="PROSITE" id="PS50887"/>
    </source>
</evidence>
<evidence type="ECO:0000256" key="2">
    <source>
        <dbReference type="ARBA" id="ARBA00034247"/>
    </source>
</evidence>
<keyword evidence="3" id="KW-1133">Transmembrane helix</keyword>
<dbReference type="PANTHER" id="PTHR45138">
    <property type="entry name" value="REGULATORY COMPONENTS OF SENSORY TRANSDUCTION SYSTEM"/>
    <property type="match status" value="1"/>
</dbReference>
<dbReference type="EC" id="2.7.7.65" evidence="1"/>
<feature type="transmembrane region" description="Helical" evidence="3">
    <location>
        <begin position="160"/>
        <end position="183"/>
    </location>
</feature>
<keyword evidence="3" id="KW-0472">Membrane</keyword>
<dbReference type="InterPro" id="IPR050469">
    <property type="entry name" value="Diguanylate_Cyclase"/>
</dbReference>